<dbReference type="PANTHER" id="PTHR11178:SF1">
    <property type="entry name" value="NFU1 IRON-SULFUR CLUSTER SCAFFOLD HOMOLOG, MITOCHONDRIAL"/>
    <property type="match status" value="1"/>
</dbReference>
<dbReference type="OrthoDB" id="565552at2759"/>
<evidence type="ECO:0000313" key="4">
    <source>
        <dbReference type="EMBL" id="CDK25768.1"/>
    </source>
</evidence>
<dbReference type="SMART" id="SM00932">
    <property type="entry name" value="Nfu_N"/>
    <property type="match status" value="1"/>
</dbReference>
<reference evidence="4" key="1">
    <citation type="submission" date="2013-12" db="EMBL/GenBank/DDBJ databases">
        <authorList>
            <person name="Genoscope - CEA"/>
        </authorList>
    </citation>
    <scope>NUCLEOTIDE SEQUENCE</scope>
    <source>
        <strain evidence="4">CBS 1993</strain>
    </source>
</reference>
<dbReference type="InterPro" id="IPR034904">
    <property type="entry name" value="FSCA_dom_sf"/>
</dbReference>
<evidence type="ECO:0000256" key="2">
    <source>
        <dbReference type="SAM" id="MobiDB-lite"/>
    </source>
</evidence>
<name>W6MIL9_9ASCO</name>
<feature type="compositionally biased region" description="Basic and acidic residues" evidence="2">
    <location>
        <begin position="220"/>
        <end position="232"/>
    </location>
</feature>
<dbReference type="Pfam" id="PF08712">
    <property type="entry name" value="Nfu_N"/>
    <property type="match status" value="1"/>
</dbReference>
<comment type="similarity">
    <text evidence="1">Belongs to the NifU family.</text>
</comment>
<dbReference type="InterPro" id="IPR036498">
    <property type="entry name" value="Nfu/NifU_N_sf"/>
</dbReference>
<organism evidence="4 5">
    <name type="scientific">Kuraishia capsulata CBS 1993</name>
    <dbReference type="NCBI Taxonomy" id="1382522"/>
    <lineage>
        <taxon>Eukaryota</taxon>
        <taxon>Fungi</taxon>
        <taxon>Dikarya</taxon>
        <taxon>Ascomycota</taxon>
        <taxon>Saccharomycotina</taxon>
        <taxon>Pichiomycetes</taxon>
        <taxon>Pichiales</taxon>
        <taxon>Pichiaceae</taxon>
        <taxon>Kuraishia</taxon>
    </lineage>
</organism>
<dbReference type="GO" id="GO:0005739">
    <property type="term" value="C:mitochondrion"/>
    <property type="evidence" value="ECO:0007669"/>
    <property type="project" value="TreeGrafter"/>
</dbReference>
<dbReference type="RefSeq" id="XP_022457779.1">
    <property type="nucleotide sequence ID" value="XM_022603949.1"/>
</dbReference>
<protein>
    <recommendedName>
        <fullName evidence="3">Scaffold protein Nfu/NifU N-terminal domain-containing protein</fullName>
    </recommendedName>
</protein>
<dbReference type="Gene3D" id="3.30.1370.70">
    <property type="entry name" value="Scaffold protein Nfu/NifU, N-terminal domain"/>
    <property type="match status" value="1"/>
</dbReference>
<dbReference type="InterPro" id="IPR014824">
    <property type="entry name" value="Nfu/NifU_N"/>
</dbReference>
<keyword evidence="5" id="KW-1185">Reference proteome</keyword>
<dbReference type="InterPro" id="IPR035433">
    <property type="entry name" value="NFU1-like"/>
</dbReference>
<dbReference type="GO" id="GO:0051536">
    <property type="term" value="F:iron-sulfur cluster binding"/>
    <property type="evidence" value="ECO:0007669"/>
    <property type="project" value="InterPro"/>
</dbReference>
<dbReference type="EMBL" id="HG793126">
    <property type="protein sequence ID" value="CDK25768.1"/>
    <property type="molecule type" value="Genomic_DNA"/>
</dbReference>
<dbReference type="InterPro" id="IPR001075">
    <property type="entry name" value="NIF_FeS_clus_asmbl_NifU_C"/>
</dbReference>
<feature type="region of interest" description="Disordered" evidence="2">
    <location>
        <begin position="212"/>
        <end position="249"/>
    </location>
</feature>
<dbReference type="Proteomes" id="UP000019384">
    <property type="component" value="Unassembled WGS sequence"/>
</dbReference>
<dbReference type="GO" id="GO:0005506">
    <property type="term" value="F:iron ion binding"/>
    <property type="evidence" value="ECO:0007669"/>
    <property type="project" value="InterPro"/>
</dbReference>
<dbReference type="SUPFAM" id="SSF117916">
    <property type="entry name" value="Fe-S cluster assembly (FSCA) domain-like"/>
    <property type="match status" value="1"/>
</dbReference>
<dbReference type="GeneID" id="34519167"/>
<feature type="domain" description="Scaffold protein Nfu/NifU N-terminal" evidence="3">
    <location>
        <begin position="26"/>
        <end position="114"/>
    </location>
</feature>
<sequence length="249" mass="28017">MFTLSNRLAQRTSVLRRYAGVRSLFIQTQTTPNESALKFLPSIKVLQNETTIEFLSGREASKSPLALRLFAIDGVKSVMLGPDFITVEKTQQVEDWSLLKPGVFAILTEFLNSGEKILDEDHVLEEDVMFDDNDDEVVSMIKELIFTRIRPAIRDDGGDIEFVDFVESEGKVLLRLRGACRSCDSSSITLKNGIESMLKHYIEEVQTVEQIDDGEGEAEVAAKEAEKPKFQEAKITPRQREFNDAPPSL</sequence>
<dbReference type="HOGENOM" id="CLU_060555_0_2_1"/>
<evidence type="ECO:0000256" key="1">
    <source>
        <dbReference type="ARBA" id="ARBA00006420"/>
    </source>
</evidence>
<dbReference type="SUPFAM" id="SSF110836">
    <property type="entry name" value="Hypothetical protein SAV1430"/>
    <property type="match status" value="1"/>
</dbReference>
<dbReference type="GO" id="GO:0016226">
    <property type="term" value="P:iron-sulfur cluster assembly"/>
    <property type="evidence" value="ECO:0007669"/>
    <property type="project" value="InterPro"/>
</dbReference>
<reference evidence="4" key="2">
    <citation type="submission" date="2014-02" db="EMBL/GenBank/DDBJ databases">
        <title>Complete DNA sequence of /Kuraishia capsulata/ illustrates novel genomic features among budding yeasts (/Saccharomycotina/).</title>
        <authorList>
            <person name="Morales L."/>
            <person name="Noel B."/>
            <person name="Porcel B."/>
            <person name="Marcet-Houben M."/>
            <person name="Hullo M-F."/>
            <person name="Sacerdot C."/>
            <person name="Tekaia F."/>
            <person name="Leh-Louis V."/>
            <person name="Despons L."/>
            <person name="Khanna V."/>
            <person name="Aury J-M."/>
            <person name="Barbe V."/>
            <person name="Couloux A."/>
            <person name="Labadie K."/>
            <person name="Pelletier E."/>
            <person name="Souciet J-L."/>
            <person name="Boekhout T."/>
            <person name="Gabaldon T."/>
            <person name="Wincker P."/>
            <person name="Dujon B."/>
        </authorList>
    </citation>
    <scope>NUCLEOTIDE SEQUENCE</scope>
    <source>
        <strain evidence="4">CBS 1993</strain>
    </source>
</reference>
<gene>
    <name evidence="4" type="ORF">KUCA_T00001738001</name>
</gene>
<accession>W6MIL9</accession>
<evidence type="ECO:0000313" key="5">
    <source>
        <dbReference type="Proteomes" id="UP000019384"/>
    </source>
</evidence>
<dbReference type="FunFam" id="3.30.300.130:FF:000001">
    <property type="entry name" value="NFU1 iron-sulfur cluster scaffold"/>
    <property type="match status" value="1"/>
</dbReference>
<proteinExistence type="inferred from homology"/>
<evidence type="ECO:0000259" key="3">
    <source>
        <dbReference type="SMART" id="SM00932"/>
    </source>
</evidence>
<dbReference type="AlphaFoldDB" id="W6MIL9"/>
<dbReference type="STRING" id="1382522.W6MIL9"/>
<dbReference type="PIRSF" id="PIRSF036773">
    <property type="entry name" value="HIRIP5"/>
    <property type="match status" value="1"/>
</dbReference>
<dbReference type="Gene3D" id="3.30.300.130">
    <property type="entry name" value="Fe-S cluster assembly (FSCA)"/>
    <property type="match status" value="1"/>
</dbReference>
<dbReference type="FunFam" id="3.30.1370.70:FF:000001">
    <property type="entry name" value="NifU-like protein 4, mitochondrial"/>
    <property type="match status" value="1"/>
</dbReference>
<dbReference type="Pfam" id="PF01106">
    <property type="entry name" value="NifU"/>
    <property type="match status" value="1"/>
</dbReference>
<dbReference type="PANTHER" id="PTHR11178">
    <property type="entry name" value="IRON-SULFUR CLUSTER SCAFFOLD PROTEIN NFU-RELATED"/>
    <property type="match status" value="1"/>
</dbReference>